<evidence type="ECO:0000313" key="3">
    <source>
        <dbReference type="EMBL" id="KPL73693.1"/>
    </source>
</evidence>
<dbReference type="OrthoDB" id="164810at2"/>
<keyword evidence="4" id="KW-1185">Reference proteome</keyword>
<dbReference type="STRING" id="229920.ADM99_02380"/>
<accession>A0A0P6XNP9</accession>
<gene>
    <name evidence="3" type="ORF">ADM99_02380</name>
</gene>
<feature type="signal peptide" evidence="2">
    <location>
        <begin position="1"/>
        <end position="23"/>
    </location>
</feature>
<feature type="compositionally biased region" description="Polar residues" evidence="1">
    <location>
        <begin position="104"/>
        <end position="113"/>
    </location>
</feature>
<proteinExistence type="predicted"/>
<dbReference type="EMBL" id="LGCK01000005">
    <property type="protein sequence ID" value="KPL73693.1"/>
    <property type="molecule type" value="Genomic_DNA"/>
</dbReference>
<evidence type="ECO:0008006" key="5">
    <source>
        <dbReference type="Google" id="ProtNLM"/>
    </source>
</evidence>
<evidence type="ECO:0000256" key="1">
    <source>
        <dbReference type="SAM" id="MobiDB-lite"/>
    </source>
</evidence>
<name>A0A0P6XNP9_9CHLR</name>
<keyword evidence="2" id="KW-0732">Signal</keyword>
<sequence length="343" mass="37503">MKRFIQYISLCIFLTGCSTIGQAASLSVDPTAAMQTSVALQVQTLSVQQTDVARQVQTMSAALPTQTASVQPTQNPPTQPANQPSQSPTRPVVPTLTPGPSPTPENSLTSQGWGQAPIIPTVGTRAKEIYQRGLLMGNDPRHFSVAGDCQSVPQVFMGIFDGDRYRLSDADKALQETIDNFKGQFSRDGVAVRQGFGITSILDPTWSETGICDASETPLDCEFRVNKPSILFINMGTNWKNGNAEGYEKYLRQVVDICLEHGVLPILSSKIDNIEGDHSINKVTASVAHDYDLPYWNTWLAADSLPHHGLDSDRGDIYFSTDAQYVRELSGLRALDAVWRGVR</sequence>
<feature type="compositionally biased region" description="Low complexity" evidence="1">
    <location>
        <begin position="80"/>
        <end position="89"/>
    </location>
</feature>
<dbReference type="RefSeq" id="WP_062423157.1">
    <property type="nucleotide sequence ID" value="NZ_BBYA01000013.1"/>
</dbReference>
<organism evidence="3 4">
    <name type="scientific">Leptolinea tardivitalis</name>
    <dbReference type="NCBI Taxonomy" id="229920"/>
    <lineage>
        <taxon>Bacteria</taxon>
        <taxon>Bacillati</taxon>
        <taxon>Chloroflexota</taxon>
        <taxon>Anaerolineae</taxon>
        <taxon>Anaerolineales</taxon>
        <taxon>Anaerolineaceae</taxon>
        <taxon>Leptolinea</taxon>
    </lineage>
</organism>
<evidence type="ECO:0000256" key="2">
    <source>
        <dbReference type="SAM" id="SignalP"/>
    </source>
</evidence>
<feature type="chain" id="PRO_5006133154" description="SGNH hydrolase-type esterase domain-containing protein" evidence="2">
    <location>
        <begin position="24"/>
        <end position="343"/>
    </location>
</feature>
<dbReference type="PROSITE" id="PS51257">
    <property type="entry name" value="PROKAR_LIPOPROTEIN"/>
    <property type="match status" value="1"/>
</dbReference>
<dbReference type="SUPFAM" id="SSF52266">
    <property type="entry name" value="SGNH hydrolase"/>
    <property type="match status" value="1"/>
</dbReference>
<comment type="caution">
    <text evidence="3">The sequence shown here is derived from an EMBL/GenBank/DDBJ whole genome shotgun (WGS) entry which is preliminary data.</text>
</comment>
<protein>
    <recommendedName>
        <fullName evidence="5">SGNH hydrolase-type esterase domain-containing protein</fullName>
    </recommendedName>
</protein>
<reference evidence="3 4" key="1">
    <citation type="submission" date="2015-07" db="EMBL/GenBank/DDBJ databases">
        <title>Genome sequence of Leptolinea tardivitalis DSM 16556.</title>
        <authorList>
            <person name="Hemp J."/>
            <person name="Ward L.M."/>
            <person name="Pace L.A."/>
            <person name="Fischer W.W."/>
        </authorList>
    </citation>
    <scope>NUCLEOTIDE SEQUENCE [LARGE SCALE GENOMIC DNA]</scope>
    <source>
        <strain evidence="3 4">YMTK-2</strain>
    </source>
</reference>
<dbReference type="PATRIC" id="fig|229920.5.peg.815"/>
<feature type="region of interest" description="Disordered" evidence="1">
    <location>
        <begin position="65"/>
        <end position="115"/>
    </location>
</feature>
<dbReference type="Proteomes" id="UP000050430">
    <property type="component" value="Unassembled WGS sequence"/>
</dbReference>
<evidence type="ECO:0000313" key="4">
    <source>
        <dbReference type="Proteomes" id="UP000050430"/>
    </source>
</evidence>
<dbReference type="AlphaFoldDB" id="A0A0P6XNP9"/>